<protein>
    <submittedName>
        <fullName evidence="8">Translation initiation factor IF-5, putative</fullName>
    </submittedName>
</protein>
<evidence type="ECO:0000256" key="1">
    <source>
        <dbReference type="ARBA" id="ARBA00010397"/>
    </source>
</evidence>
<dbReference type="VEuPathDB" id="TriTrypDB:BSAL_88725"/>
<dbReference type="PROSITE" id="PS51363">
    <property type="entry name" value="W2"/>
    <property type="match status" value="1"/>
</dbReference>
<name>A0A0S4KIP7_BODSA</name>
<evidence type="ECO:0000256" key="3">
    <source>
        <dbReference type="ARBA" id="ARBA00022741"/>
    </source>
</evidence>
<dbReference type="GO" id="GO:0005525">
    <property type="term" value="F:GTP binding"/>
    <property type="evidence" value="ECO:0007669"/>
    <property type="project" value="UniProtKB-KW"/>
</dbReference>
<dbReference type="InterPro" id="IPR016024">
    <property type="entry name" value="ARM-type_fold"/>
</dbReference>
<dbReference type="OMA" id="CRNPETT"/>
<comment type="similarity">
    <text evidence="1">Belongs to the eIF-2-beta/eIF-5 family.</text>
</comment>
<dbReference type="InterPro" id="IPR002735">
    <property type="entry name" value="Transl_init_fac_IF2/IF5_dom"/>
</dbReference>
<dbReference type="Gene3D" id="1.25.40.180">
    <property type="match status" value="1"/>
</dbReference>
<dbReference type="OrthoDB" id="10250831at2759"/>
<sequence>MSVPMIAMDPQKVDDQFYRYKMPAIITKVEGNGNGIKTVFPNIHEVCNTINRPESVMMKFFQFELGTQKTVSTKDDKFIVTGSRTQETMQEKVYSFITKFVLCKHCRNPETVVLVDAKDRVTLKCSACGKSSQVSSTERCTGLLATHYKNLKGPQKAATERPEQATTATDAPATAAPEATRTVVEKPSGVDERENPAVILSRELANDPANLDSHVRLVYELRSQYNLNDKTTVRLVLLSIIEANQSKFLSCVHAHAKLLGRFALLKGLSNDVAVEETAVAEAKKREKTLQEALITECERYTVSQNMAAKFPIMLKLLFDEGALLQQSIEDWTPSSKTPKPVAEEIVKLMKPFLDWLAVE</sequence>
<evidence type="ECO:0000313" key="9">
    <source>
        <dbReference type="Proteomes" id="UP000051952"/>
    </source>
</evidence>
<dbReference type="Pfam" id="PF01873">
    <property type="entry name" value="eIF-5_eIF-2B"/>
    <property type="match status" value="1"/>
</dbReference>
<dbReference type="Proteomes" id="UP000051952">
    <property type="component" value="Unassembled WGS sequence"/>
</dbReference>
<dbReference type="PANTHER" id="PTHR23001">
    <property type="entry name" value="EUKARYOTIC TRANSLATION INITIATION FACTOR"/>
    <property type="match status" value="1"/>
</dbReference>
<evidence type="ECO:0000259" key="7">
    <source>
        <dbReference type="PROSITE" id="PS51363"/>
    </source>
</evidence>
<feature type="region of interest" description="Disordered" evidence="6">
    <location>
        <begin position="152"/>
        <end position="192"/>
    </location>
</feature>
<keyword evidence="5" id="KW-0342">GTP-binding</keyword>
<dbReference type="InterPro" id="IPR016189">
    <property type="entry name" value="Transl_init_fac_IF2/IF5_N"/>
</dbReference>
<keyword evidence="2 8" id="KW-0396">Initiation factor</keyword>
<dbReference type="AlphaFoldDB" id="A0A0S4KIP7"/>
<dbReference type="GO" id="GO:0001732">
    <property type="term" value="P:formation of cytoplasmic translation initiation complex"/>
    <property type="evidence" value="ECO:0007669"/>
    <property type="project" value="TreeGrafter"/>
</dbReference>
<feature type="domain" description="W2" evidence="7">
    <location>
        <begin position="186"/>
        <end position="359"/>
    </location>
</feature>
<dbReference type="GO" id="GO:0003743">
    <property type="term" value="F:translation initiation factor activity"/>
    <property type="evidence" value="ECO:0007669"/>
    <property type="project" value="UniProtKB-KW"/>
</dbReference>
<keyword evidence="4" id="KW-0648">Protein biosynthesis</keyword>
<dbReference type="Gene3D" id="3.30.30.170">
    <property type="match status" value="1"/>
</dbReference>
<dbReference type="Gene3D" id="2.20.25.350">
    <property type="match status" value="1"/>
</dbReference>
<keyword evidence="3" id="KW-0547">Nucleotide-binding</keyword>
<feature type="compositionally biased region" description="Low complexity" evidence="6">
    <location>
        <begin position="165"/>
        <end position="182"/>
    </location>
</feature>
<dbReference type="GO" id="GO:0005092">
    <property type="term" value="F:GDP-dissociation inhibitor activity"/>
    <property type="evidence" value="ECO:0007669"/>
    <property type="project" value="TreeGrafter"/>
</dbReference>
<evidence type="ECO:0000256" key="4">
    <source>
        <dbReference type="ARBA" id="ARBA00022917"/>
    </source>
</evidence>
<evidence type="ECO:0000313" key="8">
    <source>
        <dbReference type="EMBL" id="CUI14454.1"/>
    </source>
</evidence>
<gene>
    <name evidence="8" type="ORF">BSAL_88725</name>
</gene>
<evidence type="ECO:0000256" key="6">
    <source>
        <dbReference type="SAM" id="MobiDB-lite"/>
    </source>
</evidence>
<reference evidence="9" key="1">
    <citation type="submission" date="2015-09" db="EMBL/GenBank/DDBJ databases">
        <authorList>
            <consortium name="Pathogen Informatics"/>
        </authorList>
    </citation>
    <scope>NUCLEOTIDE SEQUENCE [LARGE SCALE GENOMIC DNA]</scope>
    <source>
        <strain evidence="9">Lake Konstanz</strain>
    </source>
</reference>
<dbReference type="InterPro" id="IPR003307">
    <property type="entry name" value="W2_domain"/>
</dbReference>
<dbReference type="GO" id="GO:0071074">
    <property type="term" value="F:eukaryotic initiation factor eIF2 binding"/>
    <property type="evidence" value="ECO:0007669"/>
    <property type="project" value="TreeGrafter"/>
</dbReference>
<proteinExistence type="inferred from homology"/>
<dbReference type="SMART" id="SM00653">
    <property type="entry name" value="eIF2B_5"/>
    <property type="match status" value="1"/>
</dbReference>
<dbReference type="SUPFAM" id="SSF48371">
    <property type="entry name" value="ARM repeat"/>
    <property type="match status" value="1"/>
</dbReference>
<evidence type="ECO:0000256" key="2">
    <source>
        <dbReference type="ARBA" id="ARBA00022540"/>
    </source>
</evidence>
<accession>A0A0S4KIP7</accession>
<dbReference type="GO" id="GO:0005829">
    <property type="term" value="C:cytosol"/>
    <property type="evidence" value="ECO:0007669"/>
    <property type="project" value="TreeGrafter"/>
</dbReference>
<dbReference type="SUPFAM" id="SSF75689">
    <property type="entry name" value="Zinc-binding domain of translation initiation factor 2 beta"/>
    <property type="match status" value="1"/>
</dbReference>
<dbReference type="InterPro" id="IPR045196">
    <property type="entry name" value="IF2/IF5"/>
</dbReference>
<organism evidence="8 9">
    <name type="scientific">Bodo saltans</name>
    <name type="common">Flagellated protozoan</name>
    <dbReference type="NCBI Taxonomy" id="75058"/>
    <lineage>
        <taxon>Eukaryota</taxon>
        <taxon>Discoba</taxon>
        <taxon>Euglenozoa</taxon>
        <taxon>Kinetoplastea</taxon>
        <taxon>Metakinetoplastina</taxon>
        <taxon>Eubodonida</taxon>
        <taxon>Bodonidae</taxon>
        <taxon>Bodo</taxon>
    </lineage>
</organism>
<evidence type="ECO:0000256" key="5">
    <source>
        <dbReference type="ARBA" id="ARBA00023134"/>
    </source>
</evidence>
<dbReference type="PANTHER" id="PTHR23001:SF7">
    <property type="entry name" value="EUKARYOTIC TRANSLATION INITIATION FACTOR 5"/>
    <property type="match status" value="1"/>
</dbReference>
<keyword evidence="9" id="KW-1185">Reference proteome</keyword>
<dbReference type="FunFam" id="3.30.30.170:FF:000002">
    <property type="entry name" value="Eukaryotic translation initiation factor 5"/>
    <property type="match status" value="1"/>
</dbReference>
<dbReference type="SUPFAM" id="SSF100966">
    <property type="entry name" value="Translation initiation factor 2 beta, aIF2beta, N-terminal domain"/>
    <property type="match status" value="1"/>
</dbReference>
<dbReference type="EMBL" id="CYKH01001118">
    <property type="protein sequence ID" value="CUI14454.1"/>
    <property type="molecule type" value="Genomic_DNA"/>
</dbReference>
<dbReference type="InterPro" id="IPR016190">
    <property type="entry name" value="Transl_init_fac_IF2/IF5_Zn-bd"/>
</dbReference>